<name>A0A2P2CKL3_9ZZZZ</name>
<gene>
    <name evidence="1" type="ORF">NOCA180152</name>
</gene>
<evidence type="ECO:0000313" key="1">
    <source>
        <dbReference type="EMBL" id="CUR62508.1"/>
    </source>
</evidence>
<dbReference type="AlphaFoldDB" id="A0A2P2CKL3"/>
<evidence type="ECO:0008006" key="2">
    <source>
        <dbReference type="Google" id="ProtNLM"/>
    </source>
</evidence>
<proteinExistence type="predicted"/>
<protein>
    <recommendedName>
        <fullName evidence="2">DAPG hydrolase PhiG domain-containing protein</fullName>
    </recommendedName>
</protein>
<sequence>MARLPLPPPRPLVHPLRTSDPARSTIRWLPHRRMRVTIDHEPLAGVTPAMLLWWFQHIGDRISYAGEEMSGYLAWHPLDHIHWELARPAPAGGAAAEGARYRIVEAFGRRDDFYVDSVERVEKLDATGIRLVRRVAGVQVFQLEHTWSAGRDGTHYVSVMDLGSVLPLTTPVNRYLTSRVFTEAMARAWVVHNVEEVGVLEHLLPDLVPREVA</sequence>
<accession>A0A2P2CKL3</accession>
<dbReference type="EMBL" id="CZKB01000028">
    <property type="protein sequence ID" value="CUR62508.1"/>
    <property type="molecule type" value="Genomic_DNA"/>
</dbReference>
<organism evidence="1">
    <name type="scientific">metagenome</name>
    <dbReference type="NCBI Taxonomy" id="256318"/>
    <lineage>
        <taxon>unclassified sequences</taxon>
        <taxon>metagenomes</taxon>
    </lineage>
</organism>
<reference evidence="1" key="1">
    <citation type="submission" date="2015-08" db="EMBL/GenBank/DDBJ databases">
        <authorList>
            <person name="Babu N.S."/>
            <person name="Beckwith C.J."/>
            <person name="Beseler K.G."/>
            <person name="Brison A."/>
            <person name="Carone J.V."/>
            <person name="Caskin T.P."/>
            <person name="Diamond M."/>
            <person name="Durham M.E."/>
            <person name="Foxe J.M."/>
            <person name="Go M."/>
            <person name="Henderson B.A."/>
            <person name="Jones I.B."/>
            <person name="McGettigan J.A."/>
            <person name="Micheletti S.J."/>
            <person name="Nasrallah M.E."/>
            <person name="Ortiz D."/>
            <person name="Piller C.R."/>
            <person name="Privatt S.R."/>
            <person name="Schneider S.L."/>
            <person name="Sharp S."/>
            <person name="Smith T.C."/>
            <person name="Stanton J.D."/>
            <person name="Ullery H.E."/>
            <person name="Wilson R.J."/>
            <person name="Serrano M.G."/>
            <person name="Buck G."/>
            <person name="Lee V."/>
            <person name="Wang Y."/>
            <person name="Carvalho R."/>
            <person name="Voegtly L."/>
            <person name="Shi R."/>
            <person name="Duckworth R."/>
            <person name="Johnson A."/>
            <person name="Loviza R."/>
            <person name="Walstead R."/>
            <person name="Shah Z."/>
            <person name="Kiflezghi M."/>
            <person name="Wade K."/>
            <person name="Ball S.L."/>
            <person name="Bradley K.W."/>
            <person name="Asai D.J."/>
            <person name="Bowman C.A."/>
            <person name="Russell D.A."/>
            <person name="Pope W.H."/>
            <person name="Jacobs-Sera D."/>
            <person name="Hendrix R.W."/>
            <person name="Hatfull G.F."/>
        </authorList>
    </citation>
    <scope>NUCLEOTIDE SEQUENCE</scope>
</reference>